<dbReference type="RefSeq" id="WP_062739598.1">
    <property type="nucleotide sequence ID" value="NZ_BAAAEC010000011.1"/>
</dbReference>
<protein>
    <submittedName>
        <fullName evidence="7">Tyrosine recombinase XerC</fullName>
    </submittedName>
</protein>
<organism evidence="7 8">
    <name type="scientific">Ralstonia mannitolilytica</name>
    <dbReference type="NCBI Taxonomy" id="105219"/>
    <lineage>
        <taxon>Bacteria</taxon>
        <taxon>Pseudomonadati</taxon>
        <taxon>Pseudomonadota</taxon>
        <taxon>Betaproteobacteria</taxon>
        <taxon>Burkholderiales</taxon>
        <taxon>Burkholderiaceae</taxon>
        <taxon>Ralstonia</taxon>
    </lineage>
</organism>
<comment type="caution">
    <text evidence="7">The sequence shown here is derived from an EMBL/GenBank/DDBJ whole genome shotgun (WGS) entry which is preliminary data.</text>
</comment>
<sequence>MSAAFTPPATPVPDLFQPSLQDWTDQPAQAFEHWLAARGYRESSATVYRAMWRKWLRWTESHQRALADWSAADIAAFLDESGLTKLHRYRYARLIERVFHQIDQLRAGTHNPASSAVQQKLAEGENDPTTFLSEAERTAIEASLEVGPRAGEAAPNASAFKLARDRALVAVCHGAGLKVAQVQALLLHHVDEALATITIERLRGPAYQAPLLEAARPALAAWLAVRRQAEVPGERVFVADASGRAMHAASVYRRVEAWLAALPALVHRSERLSPQTLRNGYAAALFDAGATPAEVGYALGLRDQTSPWRLRAAYAAWQAAAHPDAAA</sequence>
<dbReference type="PROSITE" id="PS51900">
    <property type="entry name" value="CB"/>
    <property type="match status" value="1"/>
</dbReference>
<dbReference type="AlphaFoldDB" id="A0AAJ4ZPR1"/>
<dbReference type="InterPro" id="IPR044068">
    <property type="entry name" value="CB"/>
</dbReference>
<dbReference type="SUPFAM" id="SSF56349">
    <property type="entry name" value="DNA breaking-rejoining enzymes"/>
    <property type="match status" value="1"/>
</dbReference>
<gene>
    <name evidence="7" type="primary">xerC_4</name>
    <name evidence="7" type="ORF">NCTC10894_03611</name>
</gene>
<evidence type="ECO:0000256" key="2">
    <source>
        <dbReference type="ARBA" id="ARBA00023125"/>
    </source>
</evidence>
<keyword evidence="1" id="KW-0229">DNA integration</keyword>
<dbReference type="SUPFAM" id="SSF47823">
    <property type="entry name" value="lambda integrase-like, N-terminal domain"/>
    <property type="match status" value="1"/>
</dbReference>
<keyword evidence="3" id="KW-0233">DNA recombination</keyword>
<dbReference type="GO" id="GO:0003677">
    <property type="term" value="F:DNA binding"/>
    <property type="evidence" value="ECO:0007669"/>
    <property type="project" value="UniProtKB-UniRule"/>
</dbReference>
<dbReference type="InterPro" id="IPR013762">
    <property type="entry name" value="Integrase-like_cat_sf"/>
</dbReference>
<proteinExistence type="predicted"/>
<evidence type="ECO:0000256" key="4">
    <source>
        <dbReference type="PROSITE-ProRule" id="PRU01248"/>
    </source>
</evidence>
<evidence type="ECO:0000259" key="6">
    <source>
        <dbReference type="PROSITE" id="PS51900"/>
    </source>
</evidence>
<evidence type="ECO:0000313" key="8">
    <source>
        <dbReference type="Proteomes" id="UP000255008"/>
    </source>
</evidence>
<dbReference type="PROSITE" id="PS51898">
    <property type="entry name" value="TYR_RECOMBINASE"/>
    <property type="match status" value="1"/>
</dbReference>
<dbReference type="InterPro" id="IPR011010">
    <property type="entry name" value="DNA_brk_join_enz"/>
</dbReference>
<dbReference type="InterPro" id="IPR002104">
    <property type="entry name" value="Integrase_catalytic"/>
</dbReference>
<dbReference type="GO" id="GO:0015074">
    <property type="term" value="P:DNA integration"/>
    <property type="evidence" value="ECO:0007669"/>
    <property type="project" value="UniProtKB-KW"/>
</dbReference>
<dbReference type="Gene3D" id="1.10.443.10">
    <property type="entry name" value="Intergrase catalytic core"/>
    <property type="match status" value="1"/>
</dbReference>
<evidence type="ECO:0000313" key="7">
    <source>
        <dbReference type="EMBL" id="SUE35596.1"/>
    </source>
</evidence>
<reference evidence="7 8" key="1">
    <citation type="submission" date="2018-06" db="EMBL/GenBank/DDBJ databases">
        <authorList>
            <consortium name="Pathogen Informatics"/>
            <person name="Doyle S."/>
        </authorList>
    </citation>
    <scope>NUCLEOTIDE SEQUENCE [LARGE SCALE GENOMIC DNA]</scope>
    <source>
        <strain evidence="7 8">NCTC10894</strain>
    </source>
</reference>
<name>A0AAJ4ZPR1_9RALS</name>
<dbReference type="Pfam" id="PF00589">
    <property type="entry name" value="Phage_integrase"/>
    <property type="match status" value="1"/>
</dbReference>
<evidence type="ECO:0000256" key="3">
    <source>
        <dbReference type="ARBA" id="ARBA00023172"/>
    </source>
</evidence>
<accession>A0AAJ4ZPR1</accession>
<evidence type="ECO:0000259" key="5">
    <source>
        <dbReference type="PROSITE" id="PS51898"/>
    </source>
</evidence>
<feature type="domain" description="Tyr recombinase" evidence="5">
    <location>
        <begin position="127"/>
        <end position="327"/>
    </location>
</feature>
<dbReference type="GO" id="GO:0006310">
    <property type="term" value="P:DNA recombination"/>
    <property type="evidence" value="ECO:0007669"/>
    <property type="project" value="UniProtKB-KW"/>
</dbReference>
<feature type="domain" description="Core-binding (CB)" evidence="6">
    <location>
        <begin position="25"/>
        <end position="103"/>
    </location>
</feature>
<keyword evidence="2 4" id="KW-0238">DNA-binding</keyword>
<dbReference type="Proteomes" id="UP000255008">
    <property type="component" value="Unassembled WGS sequence"/>
</dbReference>
<evidence type="ECO:0000256" key="1">
    <source>
        <dbReference type="ARBA" id="ARBA00022908"/>
    </source>
</evidence>
<dbReference type="EMBL" id="UGVE01000002">
    <property type="protein sequence ID" value="SUE35596.1"/>
    <property type="molecule type" value="Genomic_DNA"/>
</dbReference>